<dbReference type="Gene3D" id="2.30.30.40">
    <property type="entry name" value="SH3 Domains"/>
    <property type="match status" value="1"/>
</dbReference>
<proteinExistence type="predicted"/>
<dbReference type="AlphaFoldDB" id="A0A1E3X738"/>
<name>A0A1E3X738_9BACT</name>
<sequence>MIIIFASCLLVLIISLGIKVYNQQSVERGVVIANECKIRYGPGEEYEPKFEIHEGAEVKIEDKKDKWYKVYVYVDIEDIREDEEKKDIEFKKGWISEAKVGKI</sequence>
<evidence type="ECO:0000313" key="2">
    <source>
        <dbReference type="Proteomes" id="UP000094056"/>
    </source>
</evidence>
<dbReference type="Proteomes" id="UP000094056">
    <property type="component" value="Unassembled WGS sequence"/>
</dbReference>
<accession>A0A1E3X738</accession>
<protein>
    <recommendedName>
        <fullName evidence="3">SH3b domain-containing protein</fullName>
    </recommendedName>
</protein>
<comment type="caution">
    <text evidence="1">The sequence shown here is derived from an EMBL/GenBank/DDBJ whole genome shotgun (WGS) entry which is preliminary data.</text>
</comment>
<reference evidence="1 2" key="1">
    <citation type="submission" date="2016-07" db="EMBL/GenBank/DDBJ databases">
        <title>Draft genome of Scalindua rubra, obtained from a brine-seawater interface in the Red Sea, sheds light on salt adaptation in anammox bacteria.</title>
        <authorList>
            <person name="Speth D.R."/>
            <person name="Lagkouvardos I."/>
            <person name="Wang Y."/>
            <person name="Qian P.-Y."/>
            <person name="Dutilh B.E."/>
            <person name="Jetten M.S."/>
        </authorList>
    </citation>
    <scope>NUCLEOTIDE SEQUENCE [LARGE SCALE GENOMIC DNA]</scope>
    <source>
        <strain evidence="1">BSI-1</strain>
    </source>
</reference>
<gene>
    <name evidence="1" type="ORF">SCARUB_03417</name>
</gene>
<dbReference type="EMBL" id="MAYW01000116">
    <property type="protein sequence ID" value="ODS31460.1"/>
    <property type="molecule type" value="Genomic_DNA"/>
</dbReference>
<organism evidence="1 2">
    <name type="scientific">Candidatus Scalindua rubra</name>
    <dbReference type="NCBI Taxonomy" id="1872076"/>
    <lineage>
        <taxon>Bacteria</taxon>
        <taxon>Pseudomonadati</taxon>
        <taxon>Planctomycetota</taxon>
        <taxon>Candidatus Brocadiia</taxon>
        <taxon>Candidatus Brocadiales</taxon>
        <taxon>Candidatus Scalinduaceae</taxon>
        <taxon>Candidatus Scalindua</taxon>
    </lineage>
</organism>
<evidence type="ECO:0000313" key="1">
    <source>
        <dbReference type="EMBL" id="ODS31460.1"/>
    </source>
</evidence>
<evidence type="ECO:0008006" key="3">
    <source>
        <dbReference type="Google" id="ProtNLM"/>
    </source>
</evidence>